<evidence type="ECO:0000313" key="1">
    <source>
        <dbReference type="EMBL" id="GCE21925.1"/>
    </source>
</evidence>
<keyword evidence="2" id="KW-1185">Reference proteome</keyword>
<gene>
    <name evidence="1" type="ORF">KDK_57250</name>
</gene>
<protein>
    <submittedName>
        <fullName evidence="1">Uncharacterized protein</fullName>
    </submittedName>
</protein>
<dbReference type="RefSeq" id="WP_161977717.1">
    <property type="nucleotide sequence ID" value="NZ_BIFS01000001.1"/>
</dbReference>
<reference evidence="2" key="1">
    <citation type="submission" date="2018-12" db="EMBL/GenBank/DDBJ databases">
        <title>Tengunoibacter tsumagoiensis gen. nov., sp. nov., Dictyobacter kobayashii sp. nov., D. alpinus sp. nov., and D. joshuensis sp. nov. and description of Dictyobacteraceae fam. nov. within the order Ktedonobacterales isolated from Tengu-no-mugimeshi.</title>
        <authorList>
            <person name="Wang C.M."/>
            <person name="Zheng Y."/>
            <person name="Sakai Y."/>
            <person name="Toyoda A."/>
            <person name="Minakuchi Y."/>
            <person name="Abe K."/>
            <person name="Yokota A."/>
            <person name="Yabe S."/>
        </authorList>
    </citation>
    <scope>NUCLEOTIDE SEQUENCE [LARGE SCALE GENOMIC DNA]</scope>
    <source>
        <strain evidence="2">Uno11</strain>
    </source>
</reference>
<dbReference type="SUPFAM" id="SSF143865">
    <property type="entry name" value="CorA soluble domain-like"/>
    <property type="match status" value="1"/>
</dbReference>
<dbReference type="EMBL" id="BIFS01000001">
    <property type="protein sequence ID" value="GCE21925.1"/>
    <property type="molecule type" value="Genomic_DNA"/>
</dbReference>
<sequence length="149" mass="16460">MPTEKLTVKDQRKKLLTRLSRLSVKYRRPGSATTLAGGSRQTLPSTTTSLIQDVIHFEQAPMHENSTLQPTTFIGYTFQAAIPPRNIEVSDLAETLAGTDNYTWIDLSNYVAEDLQTLAQALRIHSIATQAALSPGAILAWMFLETISL</sequence>
<organism evidence="1 2">
    <name type="scientific">Dictyobacter kobayashii</name>
    <dbReference type="NCBI Taxonomy" id="2014872"/>
    <lineage>
        <taxon>Bacteria</taxon>
        <taxon>Bacillati</taxon>
        <taxon>Chloroflexota</taxon>
        <taxon>Ktedonobacteria</taxon>
        <taxon>Ktedonobacterales</taxon>
        <taxon>Dictyobacteraceae</taxon>
        <taxon>Dictyobacter</taxon>
    </lineage>
</organism>
<name>A0A402AS45_9CHLR</name>
<dbReference type="Proteomes" id="UP000287188">
    <property type="component" value="Unassembled WGS sequence"/>
</dbReference>
<dbReference type="InterPro" id="IPR045861">
    <property type="entry name" value="CorA_cytoplasmic_dom"/>
</dbReference>
<dbReference type="AlphaFoldDB" id="A0A402AS45"/>
<evidence type="ECO:0000313" key="2">
    <source>
        <dbReference type="Proteomes" id="UP000287188"/>
    </source>
</evidence>
<accession>A0A402AS45</accession>
<proteinExistence type="predicted"/>
<comment type="caution">
    <text evidence="1">The sequence shown here is derived from an EMBL/GenBank/DDBJ whole genome shotgun (WGS) entry which is preliminary data.</text>
</comment>